<dbReference type="Proteomes" id="UP001589810">
    <property type="component" value="Unassembled WGS sequence"/>
</dbReference>
<sequence>MDPLSDQHFSRLRRLDPLLPLGVALPSDGVRWDVPGGTAVARVVAADPATLDHTWNPTERHVLTAHVGVGDPAGSLDALLSRWPPVVSSPDSAASITWPSRDAVVVPTLLSHGLAPLSVLAIRVAGQESPGGPAVTVRQATDADLSSLVAMEVELVRWNQVLGQMTLRSNTASLIRAKYSDGRRPWSWLALVDNVPAGFLTVLDPAATPWASRLSSFDRVAYLSDLFVLPQFRGSSAGTSLVRQVHADLDAAGFSAVLLHYLGMNALAAPFWHRCGYRPLTATWEVRPATHLR</sequence>
<evidence type="ECO:0000259" key="3">
    <source>
        <dbReference type="PROSITE" id="PS51186"/>
    </source>
</evidence>
<feature type="domain" description="N-acetyltransferase" evidence="3">
    <location>
        <begin position="135"/>
        <end position="293"/>
    </location>
</feature>
<keyword evidence="2 4" id="KW-0012">Acyltransferase</keyword>
<name>A0ABV6MJJ5_9PSEU</name>
<evidence type="ECO:0000313" key="5">
    <source>
        <dbReference type="Proteomes" id="UP001589810"/>
    </source>
</evidence>
<proteinExistence type="predicted"/>
<dbReference type="Pfam" id="PF00583">
    <property type="entry name" value="Acetyltransf_1"/>
    <property type="match status" value="1"/>
</dbReference>
<keyword evidence="5" id="KW-1185">Reference proteome</keyword>
<protein>
    <submittedName>
        <fullName evidence="4">GNAT family N-acetyltransferase</fullName>
        <ecNumber evidence="4">2.3.-.-</ecNumber>
    </submittedName>
</protein>
<dbReference type="PANTHER" id="PTHR43877">
    <property type="entry name" value="AMINOALKYLPHOSPHONATE N-ACETYLTRANSFERASE-RELATED-RELATED"/>
    <property type="match status" value="1"/>
</dbReference>
<dbReference type="EC" id="2.3.-.-" evidence="4"/>
<evidence type="ECO:0000313" key="4">
    <source>
        <dbReference type="EMBL" id="MFC0540471.1"/>
    </source>
</evidence>
<dbReference type="PROSITE" id="PS51186">
    <property type="entry name" value="GNAT"/>
    <property type="match status" value="1"/>
</dbReference>
<gene>
    <name evidence="4" type="ORF">ACFFH7_03210</name>
</gene>
<accession>A0ABV6MJJ5</accession>
<keyword evidence="1 4" id="KW-0808">Transferase</keyword>
<dbReference type="CDD" id="cd04301">
    <property type="entry name" value="NAT_SF"/>
    <property type="match status" value="1"/>
</dbReference>
<dbReference type="RefSeq" id="WP_273939257.1">
    <property type="nucleotide sequence ID" value="NZ_CP097263.1"/>
</dbReference>
<dbReference type="EMBL" id="JBHLUD010000001">
    <property type="protein sequence ID" value="MFC0540471.1"/>
    <property type="molecule type" value="Genomic_DNA"/>
</dbReference>
<dbReference type="InterPro" id="IPR016181">
    <property type="entry name" value="Acyl_CoA_acyltransferase"/>
</dbReference>
<dbReference type="InterPro" id="IPR000182">
    <property type="entry name" value="GNAT_dom"/>
</dbReference>
<dbReference type="SUPFAM" id="SSF55729">
    <property type="entry name" value="Acyl-CoA N-acyltransferases (Nat)"/>
    <property type="match status" value="1"/>
</dbReference>
<comment type="caution">
    <text evidence="4">The sequence shown here is derived from an EMBL/GenBank/DDBJ whole genome shotgun (WGS) entry which is preliminary data.</text>
</comment>
<evidence type="ECO:0000256" key="1">
    <source>
        <dbReference type="ARBA" id="ARBA00022679"/>
    </source>
</evidence>
<dbReference type="GO" id="GO:0016746">
    <property type="term" value="F:acyltransferase activity"/>
    <property type="evidence" value="ECO:0007669"/>
    <property type="project" value="UniProtKB-KW"/>
</dbReference>
<reference evidence="4 5" key="1">
    <citation type="submission" date="2024-09" db="EMBL/GenBank/DDBJ databases">
        <authorList>
            <person name="Sun Q."/>
            <person name="Mori K."/>
        </authorList>
    </citation>
    <scope>NUCLEOTIDE SEQUENCE [LARGE SCALE GENOMIC DNA]</scope>
    <source>
        <strain evidence="4 5">TBRC 1432</strain>
    </source>
</reference>
<dbReference type="InterPro" id="IPR050832">
    <property type="entry name" value="Bact_Acetyltransf"/>
</dbReference>
<organism evidence="4 5">
    <name type="scientific">Kutzneria chonburiensis</name>
    <dbReference type="NCBI Taxonomy" id="1483604"/>
    <lineage>
        <taxon>Bacteria</taxon>
        <taxon>Bacillati</taxon>
        <taxon>Actinomycetota</taxon>
        <taxon>Actinomycetes</taxon>
        <taxon>Pseudonocardiales</taxon>
        <taxon>Pseudonocardiaceae</taxon>
        <taxon>Kutzneria</taxon>
    </lineage>
</organism>
<evidence type="ECO:0000256" key="2">
    <source>
        <dbReference type="ARBA" id="ARBA00023315"/>
    </source>
</evidence>
<dbReference type="Gene3D" id="3.40.630.30">
    <property type="match status" value="1"/>
</dbReference>